<sequence length="263" mass="28833">MMIVLLKDDFQCRIYRAKMGNIPEAVSDAIIWELMLQAGPVASVHLPKDRVSMSHQGFGFCEFVNDEDAEYACKIMNQIKLYGKPIRVNKASTDRKQIDVGANLFIGNLDPSVDERLLFDTFSTFGLMMDVAKIARDDTGYSKGYGFIQYNDFDSSDQAITAMNGQYLMNKPLTVDYAFKKDGKGERHGTEAERLLAAEAKRNNALPMPGAIPGQPFMQYQGMFAGALSGAMPGAVPGQPAATPLPFGFSPAPPQQSTPYGFS</sequence>
<evidence type="ECO:0000256" key="9">
    <source>
        <dbReference type="ARBA" id="ARBA00070533"/>
    </source>
</evidence>
<evidence type="ECO:0000256" key="4">
    <source>
        <dbReference type="ARBA" id="ARBA00022728"/>
    </source>
</evidence>
<proteinExistence type="inferred from homology"/>
<evidence type="ECO:0000256" key="3">
    <source>
        <dbReference type="ARBA" id="ARBA00022664"/>
    </source>
</evidence>
<dbReference type="InterPro" id="IPR000504">
    <property type="entry name" value="RRM_dom"/>
</dbReference>
<evidence type="ECO:0000259" key="11">
    <source>
        <dbReference type="PROSITE" id="PS50102"/>
    </source>
</evidence>
<dbReference type="GO" id="GO:0005686">
    <property type="term" value="C:U2 snRNP"/>
    <property type="evidence" value="ECO:0007669"/>
    <property type="project" value="TreeGrafter"/>
</dbReference>
<dbReference type="Gene3D" id="3.30.70.330">
    <property type="match status" value="2"/>
</dbReference>
<dbReference type="GO" id="GO:0003723">
    <property type="term" value="F:RNA binding"/>
    <property type="evidence" value="ECO:0007669"/>
    <property type="project" value="UniProtKB-UniRule"/>
</dbReference>
<reference evidence="12 13" key="1">
    <citation type="submission" date="2019-03" db="EMBL/GenBank/DDBJ databases">
        <title>Sequencing 23 genomes of Wallemia ichthyophaga.</title>
        <authorList>
            <person name="Gostincar C."/>
        </authorList>
    </citation>
    <scope>NUCLEOTIDE SEQUENCE [LARGE SCALE GENOMIC DNA]</scope>
    <source>
        <strain evidence="12 13">EXF-5753</strain>
    </source>
</reference>
<evidence type="ECO:0000256" key="10">
    <source>
        <dbReference type="PROSITE-ProRule" id="PRU00176"/>
    </source>
</evidence>
<keyword evidence="3" id="KW-0507">mRNA processing</keyword>
<keyword evidence="7" id="KW-0508">mRNA splicing</keyword>
<comment type="caution">
    <text evidence="12">The sequence shown here is derived from an EMBL/GenBank/DDBJ whole genome shotgun (WGS) entry which is preliminary data.</text>
</comment>
<keyword evidence="5" id="KW-0677">Repeat</keyword>
<dbReference type="InterPro" id="IPR012677">
    <property type="entry name" value="Nucleotide-bd_a/b_plait_sf"/>
</dbReference>
<evidence type="ECO:0000256" key="8">
    <source>
        <dbReference type="ARBA" id="ARBA00023242"/>
    </source>
</evidence>
<dbReference type="GO" id="GO:0048026">
    <property type="term" value="P:positive regulation of mRNA splicing, via spliceosome"/>
    <property type="evidence" value="ECO:0007669"/>
    <property type="project" value="TreeGrafter"/>
</dbReference>
<dbReference type="SMART" id="SM00360">
    <property type="entry name" value="RRM"/>
    <property type="match status" value="2"/>
</dbReference>
<dbReference type="Pfam" id="PF00076">
    <property type="entry name" value="RRM_1"/>
    <property type="match status" value="2"/>
</dbReference>
<dbReference type="InterPro" id="IPR034158">
    <property type="entry name" value="SF3B4_RRM1"/>
</dbReference>
<comment type="subcellular location">
    <subcellularLocation>
        <location evidence="1">Nucleus</location>
    </subcellularLocation>
</comment>
<feature type="domain" description="RRM" evidence="11">
    <location>
        <begin position="102"/>
        <end position="180"/>
    </location>
</feature>
<dbReference type="FunFam" id="3.30.70.330:FF:000059">
    <property type="entry name" value="splicing factor 3B subunit 4"/>
    <property type="match status" value="1"/>
</dbReference>
<evidence type="ECO:0000313" key="12">
    <source>
        <dbReference type="EMBL" id="TIA91753.1"/>
    </source>
</evidence>
<evidence type="ECO:0000256" key="7">
    <source>
        <dbReference type="ARBA" id="ARBA00023187"/>
    </source>
</evidence>
<evidence type="ECO:0000256" key="5">
    <source>
        <dbReference type="ARBA" id="ARBA00022737"/>
    </source>
</evidence>
<organism evidence="12 13">
    <name type="scientific">Wallemia hederae</name>
    <dbReference type="NCBI Taxonomy" id="1540922"/>
    <lineage>
        <taxon>Eukaryota</taxon>
        <taxon>Fungi</taxon>
        <taxon>Dikarya</taxon>
        <taxon>Basidiomycota</taxon>
        <taxon>Wallemiomycotina</taxon>
        <taxon>Wallemiomycetes</taxon>
        <taxon>Wallemiales</taxon>
        <taxon>Wallemiaceae</taxon>
        <taxon>Wallemia</taxon>
    </lineage>
</organism>
<dbReference type="PANTHER" id="PTHR48030:SF3">
    <property type="entry name" value="SPLICING FACTOR 3B SUBUNIT 4"/>
    <property type="match status" value="1"/>
</dbReference>
<dbReference type="PANTHER" id="PTHR48030">
    <property type="entry name" value="SPLICING FACTOR 3B SUBUNIT 4"/>
    <property type="match status" value="1"/>
</dbReference>
<dbReference type="InterPro" id="IPR035979">
    <property type="entry name" value="RBD_domain_sf"/>
</dbReference>
<dbReference type="GO" id="GO:0005730">
    <property type="term" value="C:nucleolus"/>
    <property type="evidence" value="ECO:0007669"/>
    <property type="project" value="TreeGrafter"/>
</dbReference>
<dbReference type="GO" id="GO:0006397">
    <property type="term" value="P:mRNA processing"/>
    <property type="evidence" value="ECO:0007669"/>
    <property type="project" value="UniProtKB-KW"/>
</dbReference>
<keyword evidence="4" id="KW-0747">Spliceosome</keyword>
<name>A0A4V4LTW7_9BASI</name>
<dbReference type="Proteomes" id="UP000310189">
    <property type="component" value="Unassembled WGS sequence"/>
</dbReference>
<evidence type="ECO:0000313" key="13">
    <source>
        <dbReference type="Proteomes" id="UP000310189"/>
    </source>
</evidence>
<comment type="similarity">
    <text evidence="2">Belongs to the SF3B4 family.</text>
</comment>
<dbReference type="SUPFAM" id="SSF54928">
    <property type="entry name" value="RNA-binding domain, RBD"/>
    <property type="match status" value="1"/>
</dbReference>
<keyword evidence="8" id="KW-0539">Nucleus</keyword>
<dbReference type="InterPro" id="IPR052084">
    <property type="entry name" value="SF3B4_spliceosome_assoc"/>
</dbReference>
<evidence type="ECO:0000256" key="1">
    <source>
        <dbReference type="ARBA" id="ARBA00004123"/>
    </source>
</evidence>
<dbReference type="CDD" id="cd12334">
    <property type="entry name" value="RRM1_SF3B4"/>
    <property type="match status" value="1"/>
</dbReference>
<feature type="domain" description="RRM" evidence="11">
    <location>
        <begin position="15"/>
        <end position="93"/>
    </location>
</feature>
<dbReference type="FunFam" id="3.30.70.330:FF:000505">
    <property type="entry name" value="Splicing factor 3B subunit 4"/>
    <property type="match status" value="1"/>
</dbReference>
<protein>
    <recommendedName>
        <fullName evidence="9">Splicing factor 3B subunit 4</fullName>
    </recommendedName>
</protein>
<accession>A0A4V4LTW7</accession>
<dbReference type="OrthoDB" id="10259687at2759"/>
<dbReference type="PROSITE" id="PS50102">
    <property type="entry name" value="RRM"/>
    <property type="match status" value="2"/>
</dbReference>
<keyword evidence="6 10" id="KW-0694">RNA-binding</keyword>
<dbReference type="EMBL" id="SPNW01000010">
    <property type="protein sequence ID" value="TIA91753.1"/>
    <property type="molecule type" value="Genomic_DNA"/>
</dbReference>
<evidence type="ECO:0000256" key="2">
    <source>
        <dbReference type="ARBA" id="ARBA00008363"/>
    </source>
</evidence>
<dbReference type="GO" id="GO:0008380">
    <property type="term" value="P:RNA splicing"/>
    <property type="evidence" value="ECO:0007669"/>
    <property type="project" value="UniProtKB-KW"/>
</dbReference>
<dbReference type="GO" id="GO:0071011">
    <property type="term" value="C:precatalytic spliceosome"/>
    <property type="evidence" value="ECO:0007669"/>
    <property type="project" value="TreeGrafter"/>
</dbReference>
<dbReference type="AlphaFoldDB" id="A0A4V4LTW7"/>
<evidence type="ECO:0000256" key="6">
    <source>
        <dbReference type="ARBA" id="ARBA00022884"/>
    </source>
</evidence>
<gene>
    <name evidence="12" type="ORF">E3P99_00887</name>
</gene>
<keyword evidence="13" id="KW-1185">Reference proteome</keyword>